<name>A0AAV8U9I7_9ROSI</name>
<accession>A0AAV8U9I7</accession>
<comment type="caution">
    <text evidence="2">The sequence shown here is derived from an EMBL/GenBank/DDBJ whole genome shotgun (WGS) entry which is preliminary data.</text>
</comment>
<keyword evidence="3" id="KW-1185">Reference proteome</keyword>
<dbReference type="Pfam" id="PF07727">
    <property type="entry name" value="RVT_2"/>
    <property type="match status" value="1"/>
</dbReference>
<reference evidence="2 3" key="1">
    <citation type="submission" date="2021-09" db="EMBL/GenBank/DDBJ databases">
        <title>Genomic insights and catalytic innovation underlie evolution of tropane alkaloids biosynthesis.</title>
        <authorList>
            <person name="Wang Y.-J."/>
            <person name="Tian T."/>
            <person name="Huang J.-P."/>
            <person name="Huang S.-X."/>
        </authorList>
    </citation>
    <scope>NUCLEOTIDE SEQUENCE [LARGE SCALE GENOMIC DNA]</scope>
    <source>
        <strain evidence="2">KIB-2018</strain>
        <tissue evidence="2">Leaf</tissue>
    </source>
</reference>
<dbReference type="EMBL" id="JAIWQS010000001">
    <property type="protein sequence ID" value="KAJ8774749.1"/>
    <property type="molecule type" value="Genomic_DNA"/>
</dbReference>
<dbReference type="AlphaFoldDB" id="A0AAV8U9I7"/>
<dbReference type="InterPro" id="IPR013103">
    <property type="entry name" value="RVT_2"/>
</dbReference>
<sequence length="106" mass="12104">MKIEIDALETNNTWVVVDLPPSKQPIGCKWVYKLKLNVDGSLERTLLTMAATKGWFLHQLDINNAFLHGDLSQEVYMQLPLRFKASKLGQVCKVLKSLYDLKQASR</sequence>
<organism evidence="2 3">
    <name type="scientific">Erythroxylum novogranatense</name>
    <dbReference type="NCBI Taxonomy" id="1862640"/>
    <lineage>
        <taxon>Eukaryota</taxon>
        <taxon>Viridiplantae</taxon>
        <taxon>Streptophyta</taxon>
        <taxon>Embryophyta</taxon>
        <taxon>Tracheophyta</taxon>
        <taxon>Spermatophyta</taxon>
        <taxon>Magnoliopsida</taxon>
        <taxon>eudicotyledons</taxon>
        <taxon>Gunneridae</taxon>
        <taxon>Pentapetalae</taxon>
        <taxon>rosids</taxon>
        <taxon>fabids</taxon>
        <taxon>Malpighiales</taxon>
        <taxon>Erythroxylaceae</taxon>
        <taxon>Erythroxylum</taxon>
    </lineage>
</organism>
<evidence type="ECO:0000313" key="3">
    <source>
        <dbReference type="Proteomes" id="UP001159364"/>
    </source>
</evidence>
<evidence type="ECO:0000259" key="1">
    <source>
        <dbReference type="Pfam" id="PF07727"/>
    </source>
</evidence>
<proteinExistence type="predicted"/>
<dbReference type="Proteomes" id="UP001159364">
    <property type="component" value="Linkage Group LG01"/>
</dbReference>
<gene>
    <name evidence="2" type="ORF">K2173_017195</name>
</gene>
<feature type="domain" description="Reverse transcriptase Ty1/copia-type" evidence="1">
    <location>
        <begin position="44"/>
        <end position="105"/>
    </location>
</feature>
<protein>
    <recommendedName>
        <fullName evidence="1">Reverse transcriptase Ty1/copia-type domain-containing protein</fullName>
    </recommendedName>
</protein>
<evidence type="ECO:0000313" key="2">
    <source>
        <dbReference type="EMBL" id="KAJ8774749.1"/>
    </source>
</evidence>